<dbReference type="AlphaFoldDB" id="A0A0N0DTM4"/>
<dbReference type="OrthoDB" id="277400at2759"/>
<gene>
    <name evidence="2" type="ORF">ABB37_07024</name>
</gene>
<dbReference type="RefSeq" id="XP_015656130.1">
    <property type="nucleotide sequence ID" value="XM_015805517.1"/>
</dbReference>
<dbReference type="OMA" id="RRAYYCG"/>
<sequence length="388" mass="40152">MPMAAANVSLTPTSASGLFCNSSPLASAIAVATTEADVHALANVVRGQHSPQPGSSWATDMYGAPQPTAVAVAALHPKRTSLSSTSTSTPAAAAAAAATAVDDDTLLPSPSPSPTASEEQHQAQQPPPPNVSVVEVDDDGTATAPPTAAADVSPGQPPAHSSASGASRLRKNVSWQCGLCGYHVLAMDQDGTPLPFAKSAFDNVLPLMCPRCKLSHTSWQPSTPFNEQGDHLNLPTTYSNRYVAPRGPSAGAARTPLATDSAVAKEDAAATGDGNDGVRLLLRSASPSTYAGVGAVGNTLLSQRAAAASLTVVAQRRAAQLRLHSGATSVQRRAYYCGHCNRRLLRVDANGELVDMDRDEDGSIRPIRCPGCGELHSDWVVKPYAVRR</sequence>
<reference evidence="2 3" key="1">
    <citation type="submission" date="2015-07" db="EMBL/GenBank/DDBJ databases">
        <title>High-quality genome of monoxenous trypanosomatid Leptomonas pyrrhocoris.</title>
        <authorList>
            <person name="Flegontov P."/>
            <person name="Butenko A."/>
            <person name="Firsov S."/>
            <person name="Vlcek C."/>
            <person name="Logacheva M.D."/>
            <person name="Field M."/>
            <person name="Filatov D."/>
            <person name="Flegontova O."/>
            <person name="Gerasimov E."/>
            <person name="Jackson A.P."/>
            <person name="Kelly S."/>
            <person name="Opperdoes F."/>
            <person name="O'Reilly A."/>
            <person name="Votypka J."/>
            <person name="Yurchenko V."/>
            <person name="Lukes J."/>
        </authorList>
    </citation>
    <scope>NUCLEOTIDE SEQUENCE [LARGE SCALE GENOMIC DNA]</scope>
    <source>
        <strain evidence="2">H10</strain>
    </source>
</reference>
<dbReference type="VEuPathDB" id="TriTrypDB:LpyrH10_16_2060"/>
<dbReference type="EMBL" id="LGTL01000016">
    <property type="protein sequence ID" value="KPA77691.1"/>
    <property type="molecule type" value="Genomic_DNA"/>
</dbReference>
<dbReference type="GeneID" id="26907310"/>
<organism evidence="2 3">
    <name type="scientific">Leptomonas pyrrhocoris</name>
    <name type="common">Firebug parasite</name>
    <dbReference type="NCBI Taxonomy" id="157538"/>
    <lineage>
        <taxon>Eukaryota</taxon>
        <taxon>Discoba</taxon>
        <taxon>Euglenozoa</taxon>
        <taxon>Kinetoplastea</taxon>
        <taxon>Metakinetoplastina</taxon>
        <taxon>Trypanosomatida</taxon>
        <taxon>Trypanosomatidae</taxon>
        <taxon>Leishmaniinae</taxon>
        <taxon>Leptomonas</taxon>
    </lineage>
</organism>
<feature type="compositionally biased region" description="Low complexity" evidence="1">
    <location>
        <begin position="141"/>
        <end position="150"/>
    </location>
</feature>
<feature type="region of interest" description="Disordered" evidence="1">
    <location>
        <begin position="93"/>
        <end position="167"/>
    </location>
</feature>
<evidence type="ECO:0000313" key="2">
    <source>
        <dbReference type="EMBL" id="KPA77691.1"/>
    </source>
</evidence>
<evidence type="ECO:0000256" key="1">
    <source>
        <dbReference type="SAM" id="MobiDB-lite"/>
    </source>
</evidence>
<proteinExistence type="predicted"/>
<comment type="caution">
    <text evidence="2">The sequence shown here is derived from an EMBL/GenBank/DDBJ whole genome shotgun (WGS) entry which is preliminary data.</text>
</comment>
<dbReference type="Proteomes" id="UP000037923">
    <property type="component" value="Unassembled WGS sequence"/>
</dbReference>
<protein>
    <submittedName>
        <fullName evidence="2">Uncharacterized protein</fullName>
    </submittedName>
</protein>
<keyword evidence="3" id="KW-1185">Reference proteome</keyword>
<accession>A0A0N0DTM4</accession>
<evidence type="ECO:0000313" key="3">
    <source>
        <dbReference type="Proteomes" id="UP000037923"/>
    </source>
</evidence>
<name>A0A0N0DTM4_LEPPY</name>